<gene>
    <name evidence="2" type="ORF">BDN71DRAFT_1452474</name>
</gene>
<reference evidence="2" key="1">
    <citation type="submission" date="2020-11" db="EMBL/GenBank/DDBJ databases">
        <authorList>
            <consortium name="DOE Joint Genome Institute"/>
            <person name="Ahrendt S."/>
            <person name="Riley R."/>
            <person name="Andreopoulos W."/>
            <person name="Labutti K."/>
            <person name="Pangilinan J."/>
            <person name="Ruiz-Duenas F.J."/>
            <person name="Barrasa J.M."/>
            <person name="Sanchez-Garcia M."/>
            <person name="Camarero S."/>
            <person name="Miyauchi S."/>
            <person name="Serrano A."/>
            <person name="Linde D."/>
            <person name="Babiker R."/>
            <person name="Drula E."/>
            <person name="Ayuso-Fernandez I."/>
            <person name="Pacheco R."/>
            <person name="Padilla G."/>
            <person name="Ferreira P."/>
            <person name="Barriuso J."/>
            <person name="Kellner H."/>
            <person name="Castanera R."/>
            <person name="Alfaro M."/>
            <person name="Ramirez L."/>
            <person name="Pisabarro A.G."/>
            <person name="Kuo A."/>
            <person name="Tritt A."/>
            <person name="Lipzen A."/>
            <person name="He G."/>
            <person name="Yan M."/>
            <person name="Ng V."/>
            <person name="Cullen D."/>
            <person name="Martin F."/>
            <person name="Rosso M.-N."/>
            <person name="Henrissat B."/>
            <person name="Hibbett D."/>
            <person name="Martinez A.T."/>
            <person name="Grigoriev I.V."/>
        </authorList>
    </citation>
    <scope>NUCLEOTIDE SEQUENCE</scope>
    <source>
        <strain evidence="2">ATCC 90797</strain>
    </source>
</reference>
<dbReference type="OrthoDB" id="10450779at2759"/>
<keyword evidence="3" id="KW-1185">Reference proteome</keyword>
<evidence type="ECO:0000313" key="2">
    <source>
        <dbReference type="EMBL" id="KAF9491767.1"/>
    </source>
</evidence>
<accession>A0A9P6D5E0</accession>
<sequence length="372" mass="41005">MSVILNDNFSDPETFWMTVSTLRAVAIDPECNHRLTEYAWYSIWTTIFTDIAAGMHARAPSQVHIFSPAPQFCLWAPRTPRPVRLQPAIELDELSASQSPPPSAAANALFPSPPELPSEGESITANFAENCDKPSATSTHSTEVPQPRDCRLPDISMLGITSTFLEGGVHDSLHERRITKFTVPIILEVKPEPGTEFGLDLKRAQAEVVEQAKFLFAAYEQNVVIGIAAVGLAFRYAILRRNAGFASTASELRDPDYNDAPDNLETSQDWCPMSTFGKGHFLRTLRSIVRTAFEEVLALPYESKITRPPWLMRHLDPQSAPPASRTRSKAQPKIKGGKGKASVTGEMKPKSKGKARIESNEVPEAGPSKPRK</sequence>
<feature type="compositionally biased region" description="Basic residues" evidence="1">
    <location>
        <begin position="326"/>
        <end position="338"/>
    </location>
</feature>
<dbReference type="EMBL" id="MU154613">
    <property type="protein sequence ID" value="KAF9491767.1"/>
    <property type="molecule type" value="Genomic_DNA"/>
</dbReference>
<feature type="region of interest" description="Disordered" evidence="1">
    <location>
        <begin position="312"/>
        <end position="372"/>
    </location>
</feature>
<dbReference type="Proteomes" id="UP000807025">
    <property type="component" value="Unassembled WGS sequence"/>
</dbReference>
<evidence type="ECO:0000313" key="3">
    <source>
        <dbReference type="Proteomes" id="UP000807025"/>
    </source>
</evidence>
<evidence type="ECO:0000256" key="1">
    <source>
        <dbReference type="SAM" id="MobiDB-lite"/>
    </source>
</evidence>
<organism evidence="2 3">
    <name type="scientific">Pleurotus eryngii</name>
    <name type="common">Boletus of the steppes</name>
    <dbReference type="NCBI Taxonomy" id="5323"/>
    <lineage>
        <taxon>Eukaryota</taxon>
        <taxon>Fungi</taxon>
        <taxon>Dikarya</taxon>
        <taxon>Basidiomycota</taxon>
        <taxon>Agaricomycotina</taxon>
        <taxon>Agaricomycetes</taxon>
        <taxon>Agaricomycetidae</taxon>
        <taxon>Agaricales</taxon>
        <taxon>Pleurotineae</taxon>
        <taxon>Pleurotaceae</taxon>
        <taxon>Pleurotus</taxon>
    </lineage>
</organism>
<name>A0A9P6D5E0_PLEER</name>
<proteinExistence type="predicted"/>
<protein>
    <submittedName>
        <fullName evidence="2">Uncharacterized protein</fullName>
    </submittedName>
</protein>
<dbReference type="AlphaFoldDB" id="A0A9P6D5E0"/>
<comment type="caution">
    <text evidence="2">The sequence shown here is derived from an EMBL/GenBank/DDBJ whole genome shotgun (WGS) entry which is preliminary data.</text>
</comment>